<dbReference type="GO" id="GO:0008233">
    <property type="term" value="F:peptidase activity"/>
    <property type="evidence" value="ECO:0007669"/>
    <property type="project" value="UniProtKB-KW"/>
</dbReference>
<accession>A0A2T4PX14</accession>
<evidence type="ECO:0000256" key="1">
    <source>
        <dbReference type="SAM" id="Phobius"/>
    </source>
</evidence>
<dbReference type="AlphaFoldDB" id="A0A2T4PX14"/>
<evidence type="ECO:0000313" key="2">
    <source>
        <dbReference type="EMBL" id="PTI31076.1"/>
    </source>
</evidence>
<feature type="transmembrane region" description="Helical" evidence="1">
    <location>
        <begin position="261"/>
        <end position="278"/>
    </location>
</feature>
<dbReference type="RefSeq" id="WP_107556486.1">
    <property type="nucleotide sequence ID" value="NZ_BMDF01000012.1"/>
</dbReference>
<dbReference type="GO" id="GO:0006508">
    <property type="term" value="P:proteolysis"/>
    <property type="evidence" value="ECO:0007669"/>
    <property type="project" value="UniProtKB-KW"/>
</dbReference>
<sequence length="328" mass="38560">MSAKPKTIDGLMRHMRNNNNLEINGSKQKGQLRNIGYFHGYKGYNFYLDNSHKLNFTDFEELHSLYEFDTELKALFYKHVMYSETAIKNRVLEIVMQDSGYDLDNIFNKSLTYYKMFQPGSSQYNKKLKNTTRLRKDIYEMIHNHCNSKPYIYHYIHNDRPVPIYAVFELFTLGNLVFFTRCMNNSLVISTLIDLNLYHSSFNQSIDISGDIIDELKGLRNAIAHNGVLYDCRFKTSTTSNRLENYIKIHMGINNVKFNKIIDYLILVILICSGLSYSKTELRKIVRHFENYLNELRNNCTQSVYDRINGAHARPKLKELKIFIDNLA</sequence>
<name>A0A2T4PX14_9STAP</name>
<keyword evidence="2" id="KW-0645">Protease</keyword>
<dbReference type="Pfam" id="PF07751">
    <property type="entry name" value="Abi_2"/>
    <property type="match status" value="1"/>
</dbReference>
<dbReference type="InterPro" id="IPR011664">
    <property type="entry name" value="Abi_system_AbiD/AbiF-like"/>
</dbReference>
<proteinExistence type="predicted"/>
<evidence type="ECO:0000313" key="3">
    <source>
        <dbReference type="Proteomes" id="UP000241209"/>
    </source>
</evidence>
<dbReference type="STRING" id="1167632.GCA_000286335_01658"/>
<reference evidence="2 3" key="1">
    <citation type="journal article" date="2016" name="Front. Microbiol.">
        <title>Comprehensive Phylogenetic Analysis of Bovine Non-aureus Staphylococci Species Based on Whole-Genome Sequencing.</title>
        <authorList>
            <person name="Naushad S."/>
            <person name="Barkema H.W."/>
            <person name="Luby C."/>
            <person name="Condas L.A."/>
            <person name="Nobrega D.B."/>
            <person name="Carson D.A."/>
            <person name="De Buck J."/>
        </authorList>
    </citation>
    <scope>NUCLEOTIDE SEQUENCE [LARGE SCALE GENOMIC DNA]</scope>
    <source>
        <strain evidence="2 3">SNUC 2204</strain>
    </source>
</reference>
<keyword evidence="1" id="KW-1133">Transmembrane helix</keyword>
<dbReference type="Proteomes" id="UP000241209">
    <property type="component" value="Unassembled WGS sequence"/>
</dbReference>
<keyword evidence="2" id="KW-0378">Hydrolase</keyword>
<keyword evidence="1" id="KW-0472">Membrane</keyword>
<comment type="caution">
    <text evidence="2">The sequence shown here is derived from an EMBL/GenBank/DDBJ whole genome shotgun (WGS) entry which is preliminary data.</text>
</comment>
<organism evidence="2 3">
    <name type="scientific">Mammaliicoccus vitulinus</name>
    <dbReference type="NCBI Taxonomy" id="71237"/>
    <lineage>
        <taxon>Bacteria</taxon>
        <taxon>Bacillati</taxon>
        <taxon>Bacillota</taxon>
        <taxon>Bacilli</taxon>
        <taxon>Bacillales</taxon>
        <taxon>Staphylococcaceae</taxon>
        <taxon>Mammaliicoccus</taxon>
    </lineage>
</organism>
<protein>
    <submittedName>
        <fullName evidence="2">CAAX protease</fullName>
    </submittedName>
</protein>
<dbReference type="EMBL" id="PZFK01000001">
    <property type="protein sequence ID" value="PTI31076.1"/>
    <property type="molecule type" value="Genomic_DNA"/>
</dbReference>
<keyword evidence="1" id="KW-0812">Transmembrane</keyword>
<gene>
    <name evidence="2" type="ORF">BU072_00300</name>
</gene>
<dbReference type="GeneID" id="64117699"/>